<sequence>MGCDLTPRPSAAPRSEFVRIHLQSRSPPYKFSKKMNLTDCNGNRSPAQKKAKPSTKSIKRKSLKPTSMSRVRARVEVGSAFERWIALKKAKGLKSNQEVAACLLDAMESTPSGSASSGSSNGKMKFSQLELQALVEQEVHRAVTKKESKLQGWIETLLELERCIDFEGSVQKLEAKINTLTTRAEAAIAHMSTTEEKSALSSLLNVGTIRSNSADEQMETVSQMHRKSSGETAKRQKHLEIKVKAQRALEEIHSEKEALMAAMADLREDELPPTVHTPFSSFLCKKDEDVDHFEETFQFEDQKAETVKLECLSAGNSKSSTHAVSEQDNLRYPPLPATTFPSVLNMEAASFNIPQQVKVRLALIRKPPGLSVLWNVQPEDPCAPPMQSYKIYITMEKGKGSGSFGEWNILGEVKADRLPMCVLISKYKPGHKLCVAVVGKDKFSRYGPYSEVVTAAVPE</sequence>
<dbReference type="CTD" id="80063"/>
<dbReference type="GeneID" id="110001286"/>
<organism evidence="4 5">
    <name type="scientific">Labrus bergylta</name>
    <name type="common">ballan wrasse</name>
    <dbReference type="NCBI Taxonomy" id="56723"/>
    <lineage>
        <taxon>Eukaryota</taxon>
        <taxon>Metazoa</taxon>
        <taxon>Chordata</taxon>
        <taxon>Craniata</taxon>
        <taxon>Vertebrata</taxon>
        <taxon>Euteleostomi</taxon>
        <taxon>Actinopterygii</taxon>
        <taxon>Neopterygii</taxon>
        <taxon>Teleostei</taxon>
        <taxon>Neoteleostei</taxon>
        <taxon>Acanthomorphata</taxon>
        <taxon>Eupercaria</taxon>
        <taxon>Labriformes</taxon>
        <taxon>Labridae</taxon>
        <taxon>Labrus</taxon>
    </lineage>
</organism>
<dbReference type="GO" id="GO:0006355">
    <property type="term" value="P:regulation of DNA-templated transcription"/>
    <property type="evidence" value="ECO:0007669"/>
    <property type="project" value="TreeGrafter"/>
</dbReference>
<dbReference type="RefSeq" id="XP_065821101.1">
    <property type="nucleotide sequence ID" value="XM_065965029.1"/>
</dbReference>
<dbReference type="InParanoid" id="A0A3Q3GH08"/>
<evidence type="ECO:0000256" key="1">
    <source>
        <dbReference type="SAM" id="Coils"/>
    </source>
</evidence>
<evidence type="ECO:0000256" key="2">
    <source>
        <dbReference type="SAM" id="MobiDB-lite"/>
    </source>
</evidence>
<feature type="region of interest" description="Disordered" evidence="2">
    <location>
        <begin position="27"/>
        <end position="67"/>
    </location>
</feature>
<dbReference type="InterPro" id="IPR026085">
    <property type="entry name" value="ATF7-int"/>
</dbReference>
<dbReference type="Pfam" id="PF16794">
    <property type="entry name" value="fn3_4"/>
    <property type="match status" value="1"/>
</dbReference>
<dbReference type="RefSeq" id="XP_020512407.1">
    <property type="nucleotide sequence ID" value="XM_020656751.3"/>
</dbReference>
<dbReference type="RefSeq" id="XP_020512406.1">
    <property type="nucleotide sequence ID" value="XM_020656750.3"/>
</dbReference>
<dbReference type="Proteomes" id="UP000261660">
    <property type="component" value="Unplaced"/>
</dbReference>
<dbReference type="RefSeq" id="XP_065821100.1">
    <property type="nucleotide sequence ID" value="XM_065965028.1"/>
</dbReference>
<dbReference type="GO" id="GO:0003712">
    <property type="term" value="F:transcription coregulator activity"/>
    <property type="evidence" value="ECO:0007669"/>
    <property type="project" value="TreeGrafter"/>
</dbReference>
<proteinExistence type="predicted"/>
<feature type="domain" description="Activating transcription factor 7-interacting protein Fn3" evidence="3">
    <location>
        <begin position="352"/>
        <end position="454"/>
    </location>
</feature>
<dbReference type="AlphaFoldDB" id="A0A3Q3GH08"/>
<reference evidence="4" key="2">
    <citation type="submission" date="2025-09" db="UniProtKB">
        <authorList>
            <consortium name="Ensembl"/>
        </authorList>
    </citation>
    <scope>IDENTIFICATION</scope>
</reference>
<keyword evidence="5" id="KW-1185">Reference proteome</keyword>
<evidence type="ECO:0000259" key="3">
    <source>
        <dbReference type="Pfam" id="PF16794"/>
    </source>
</evidence>
<dbReference type="GeneTree" id="ENSGT00940000173497"/>
<feature type="coiled-coil region" evidence="1">
    <location>
        <begin position="242"/>
        <end position="269"/>
    </location>
</feature>
<dbReference type="FunCoup" id="A0A3Q3GH08">
    <property type="interactions" value="6"/>
</dbReference>
<dbReference type="Ensembl" id="ENSLBET00000032270.1">
    <property type="protein sequence ID" value="ENSLBEP00000030854.1"/>
    <property type="gene ID" value="ENSLBEG00000023301.1"/>
</dbReference>
<dbReference type="OrthoDB" id="2434995at2759"/>
<accession>A0A3Q3GH08</accession>
<dbReference type="PANTHER" id="PTHR23210">
    <property type="entry name" value="ACTIVATING TRANSCRIPTION FACTOR 7 INTERACTING PROTEIN"/>
    <property type="match status" value="1"/>
</dbReference>
<dbReference type="InterPro" id="IPR056565">
    <property type="entry name" value="Fn3_ATF7IP"/>
</dbReference>
<feature type="compositionally biased region" description="Basic residues" evidence="2">
    <location>
        <begin position="47"/>
        <end position="63"/>
    </location>
</feature>
<name>A0A3Q3GH08_9LABR</name>
<dbReference type="GO" id="GO:0005634">
    <property type="term" value="C:nucleus"/>
    <property type="evidence" value="ECO:0007669"/>
    <property type="project" value="TreeGrafter"/>
</dbReference>
<evidence type="ECO:0000313" key="5">
    <source>
        <dbReference type="Proteomes" id="UP000261660"/>
    </source>
</evidence>
<dbReference type="PANTHER" id="PTHR23210:SF26">
    <property type="entry name" value="ACTIVATING TRANSCRIPTION FACTOR 7-INTERACTING PROTEIN 1"/>
    <property type="match status" value="1"/>
</dbReference>
<dbReference type="GO" id="GO:0005667">
    <property type="term" value="C:transcription regulator complex"/>
    <property type="evidence" value="ECO:0007669"/>
    <property type="project" value="TreeGrafter"/>
</dbReference>
<protein>
    <submittedName>
        <fullName evidence="4">Activating transcription factor 7 interacting protein 2</fullName>
    </submittedName>
</protein>
<dbReference type="RefSeq" id="XP_020512408.1">
    <property type="nucleotide sequence ID" value="XM_020656752.3"/>
</dbReference>
<dbReference type="STRING" id="56723.ENSLBEP00000030854"/>
<evidence type="ECO:0000313" key="4">
    <source>
        <dbReference type="Ensembl" id="ENSLBEP00000030854.1"/>
    </source>
</evidence>
<reference evidence="4" key="1">
    <citation type="submission" date="2025-08" db="UniProtKB">
        <authorList>
            <consortium name="Ensembl"/>
        </authorList>
    </citation>
    <scope>IDENTIFICATION</scope>
</reference>
<keyword evidence="1" id="KW-0175">Coiled coil</keyword>